<protein>
    <submittedName>
        <fullName evidence="2">Transmembrane anti-sigma factor</fullName>
    </submittedName>
</protein>
<accession>A0A0A1YWA2</accession>
<keyword evidence="2" id="KW-0812">Transmembrane</keyword>
<comment type="caution">
    <text evidence="2">The sequence shown here is derived from an EMBL/GenBank/DDBJ whole genome shotgun (WGS) entry which is preliminary data.</text>
</comment>
<name>A0A0A1YWA2_PSEFL</name>
<feature type="domain" description="Putative zinc-finger" evidence="1">
    <location>
        <begin position="4"/>
        <end position="38"/>
    </location>
</feature>
<evidence type="ECO:0000259" key="1">
    <source>
        <dbReference type="Pfam" id="PF13490"/>
    </source>
</evidence>
<dbReference type="InterPro" id="IPR041916">
    <property type="entry name" value="Anti_sigma_zinc_sf"/>
</dbReference>
<dbReference type="EMBL" id="ASGY01000144">
    <property type="protein sequence ID" value="KGE66315.1"/>
    <property type="molecule type" value="Genomic_DNA"/>
</dbReference>
<dbReference type="InterPro" id="IPR027383">
    <property type="entry name" value="Znf_put"/>
</dbReference>
<evidence type="ECO:0000313" key="2">
    <source>
        <dbReference type="EMBL" id="KGE66315.1"/>
    </source>
</evidence>
<dbReference type="OrthoDB" id="8374021at2"/>
<dbReference type="Proteomes" id="UP000030060">
    <property type="component" value="Unassembled WGS sequence"/>
</dbReference>
<reference evidence="2 3" key="1">
    <citation type="journal article" date="2013" name="Genome Announc.">
        <title>Draft Genome Sequence of Pseudomonas fluorescens LMG 5329, a White Line-Inducing Principle-Producing Bioindicator for the Mushroom Pathogen Pseudomonas tolaasii.</title>
        <authorList>
            <person name="Ghequire M.G."/>
            <person name="Rokni-Zadeh H."/>
            <person name="Zarrineh P."/>
            <person name="De Mot R."/>
        </authorList>
    </citation>
    <scope>NUCLEOTIDE SEQUENCE [LARGE SCALE GENOMIC DNA]</scope>
    <source>
        <strain evidence="2 3">LMG 5329</strain>
    </source>
</reference>
<evidence type="ECO:0000313" key="3">
    <source>
        <dbReference type="Proteomes" id="UP000030060"/>
    </source>
</evidence>
<dbReference type="Gene3D" id="1.10.10.1320">
    <property type="entry name" value="Anti-sigma factor, zinc-finger domain"/>
    <property type="match status" value="1"/>
</dbReference>
<proteinExistence type="predicted"/>
<organism evidence="2 3">
    <name type="scientific">Pseudomonas fluorescens LMG 5329</name>
    <dbReference type="NCBI Taxonomy" id="1324332"/>
    <lineage>
        <taxon>Bacteria</taxon>
        <taxon>Pseudomonadati</taxon>
        <taxon>Pseudomonadota</taxon>
        <taxon>Gammaproteobacteria</taxon>
        <taxon>Pseudomonadales</taxon>
        <taxon>Pseudomonadaceae</taxon>
        <taxon>Pseudomonas</taxon>
    </lineage>
</organism>
<keyword evidence="2" id="KW-0472">Membrane</keyword>
<gene>
    <name evidence="2" type="ORF">K814_0119420</name>
</gene>
<dbReference type="Pfam" id="PF13490">
    <property type="entry name" value="zf-HC2"/>
    <property type="match status" value="1"/>
</dbReference>
<sequence length="81" mass="9558">MLTCKEQVARSSDYLDGQLTFRERLLVRHHLMFCPNCRRFIRQMRLMQATLKIMPDEPVEGVESLAQRLAEERLKDHKGGE</sequence>
<dbReference type="RefSeq" id="WP_038848020.1">
    <property type="nucleotide sequence ID" value="NZ_ASGY01000144.1"/>
</dbReference>
<dbReference type="AlphaFoldDB" id="A0A0A1YWA2"/>